<sequence>MKPEIDIRRIGEKGRVLFKKISKEMGRDYRGKYVVIEVDSGDYFVGDTGVEAGKKAREKYPDRVFFQGKIGYRAAVSFKGR</sequence>
<reference evidence="1" key="1">
    <citation type="submission" date="2020-10" db="EMBL/GenBank/DDBJ databases">
        <authorList>
            <person name="Hahn C.J."/>
            <person name="Laso-Perez R."/>
            <person name="Vulcano F."/>
            <person name="Vaziourakis K.-M."/>
            <person name="Stokke R."/>
            <person name="Steen I.H."/>
            <person name="Teske A."/>
            <person name="Boetius A."/>
            <person name="Liebeke M."/>
            <person name="Amann R."/>
            <person name="Knittel K."/>
        </authorList>
    </citation>
    <scope>NUCLEOTIDE SEQUENCE</scope>
    <source>
        <strain evidence="1">Gfbio:e3339647-f889-4370-9287-4fb5cb688e4c:AG392O15_GoMArc1</strain>
    </source>
</reference>
<dbReference type="AlphaFoldDB" id="A0A811TC85"/>
<evidence type="ECO:0000313" key="2">
    <source>
        <dbReference type="Proteomes" id="UP000610373"/>
    </source>
</evidence>
<gene>
    <name evidence="1" type="ORF">CHKLHMKO_00444</name>
</gene>
<accession>A0A811TC85</accession>
<dbReference type="Proteomes" id="UP000610373">
    <property type="component" value="Unassembled WGS sequence"/>
</dbReference>
<comment type="caution">
    <text evidence="1">The sequence shown here is derived from an EMBL/GenBank/DDBJ whole genome shotgun (WGS) entry which is preliminary data.</text>
</comment>
<evidence type="ECO:0000313" key="1">
    <source>
        <dbReference type="EMBL" id="CAD6493272.1"/>
    </source>
</evidence>
<name>A0A811TC85_9EURY</name>
<evidence type="ECO:0008006" key="3">
    <source>
        <dbReference type="Google" id="ProtNLM"/>
    </source>
</evidence>
<proteinExistence type="predicted"/>
<organism evidence="1 2">
    <name type="scientific">Candidatus Argoarchaeum ethanivorans</name>
    <dbReference type="NCBI Taxonomy" id="2608793"/>
    <lineage>
        <taxon>Archaea</taxon>
        <taxon>Methanobacteriati</taxon>
        <taxon>Methanobacteriota</taxon>
        <taxon>Stenosarchaea group</taxon>
        <taxon>Methanomicrobia</taxon>
        <taxon>Methanosarcinales</taxon>
        <taxon>Methanosarcinales incertae sedis</taxon>
        <taxon>GOM Arc I cluster</taxon>
        <taxon>Candidatus Argoarchaeum</taxon>
    </lineage>
</organism>
<dbReference type="EMBL" id="CAJHIO010000027">
    <property type="protein sequence ID" value="CAD6493272.1"/>
    <property type="molecule type" value="Genomic_DNA"/>
</dbReference>
<protein>
    <recommendedName>
        <fullName evidence="3">DUF5678 domain-containing protein</fullName>
    </recommendedName>
</protein>